<organism evidence="3 4">
    <name type="scientific">Enterococcus alcedinis</name>
    <dbReference type="NCBI Taxonomy" id="1274384"/>
    <lineage>
        <taxon>Bacteria</taxon>
        <taxon>Bacillati</taxon>
        <taxon>Bacillota</taxon>
        <taxon>Bacilli</taxon>
        <taxon>Lactobacillales</taxon>
        <taxon>Enterococcaceae</taxon>
        <taxon>Enterococcus</taxon>
    </lineage>
</organism>
<feature type="domain" description="Activator of Hsp90 ATPase homologue 1/2-like C-terminal" evidence="2">
    <location>
        <begin position="16"/>
        <end position="137"/>
    </location>
</feature>
<name>A0A917JEF6_9ENTE</name>
<dbReference type="Proteomes" id="UP000622610">
    <property type="component" value="Unassembled WGS sequence"/>
</dbReference>
<gene>
    <name evidence="3" type="ORF">GCM10011482_10070</name>
</gene>
<protein>
    <recommendedName>
        <fullName evidence="2">Activator of Hsp90 ATPase homologue 1/2-like C-terminal domain-containing protein</fullName>
    </recommendedName>
</protein>
<dbReference type="InterPro" id="IPR023393">
    <property type="entry name" value="START-like_dom_sf"/>
</dbReference>
<evidence type="ECO:0000256" key="1">
    <source>
        <dbReference type="ARBA" id="ARBA00006817"/>
    </source>
</evidence>
<accession>A0A917JEF6</accession>
<reference evidence="3" key="2">
    <citation type="submission" date="2020-09" db="EMBL/GenBank/DDBJ databases">
        <authorList>
            <person name="Sun Q."/>
            <person name="Sedlacek I."/>
        </authorList>
    </citation>
    <scope>NUCLEOTIDE SEQUENCE</scope>
    <source>
        <strain evidence="3">CCM 8433</strain>
    </source>
</reference>
<dbReference type="CDD" id="cd07814">
    <property type="entry name" value="SRPBCC_CalC_Aha1-like"/>
    <property type="match status" value="1"/>
</dbReference>
<dbReference type="Gene3D" id="3.30.530.20">
    <property type="match status" value="1"/>
</dbReference>
<comment type="similarity">
    <text evidence="1">Belongs to the AHA1 family.</text>
</comment>
<sequence length="140" mass="16330">MTKIAVTVTHDFQLIPETIYQAWTQPEILKKWLFHDGELIQCDNHLEINGYFIFTDHRNGQDVQHIGHYLTLEKPNRLQFTWGVVDDLPASSLVTIDIQATPSGSQVTLIHQIDKQWETYVPQIKQSWAKMLQQIEDFIV</sequence>
<dbReference type="AlphaFoldDB" id="A0A917JEF6"/>
<dbReference type="EMBL" id="BMDT01000003">
    <property type="protein sequence ID" value="GGI65353.1"/>
    <property type="molecule type" value="Genomic_DNA"/>
</dbReference>
<keyword evidence="4" id="KW-1185">Reference proteome</keyword>
<evidence type="ECO:0000313" key="3">
    <source>
        <dbReference type="EMBL" id="GGI65353.1"/>
    </source>
</evidence>
<comment type="caution">
    <text evidence="3">The sequence shown here is derived from an EMBL/GenBank/DDBJ whole genome shotgun (WGS) entry which is preliminary data.</text>
</comment>
<dbReference type="RefSeq" id="WP_188367191.1">
    <property type="nucleotide sequence ID" value="NZ_BMDT01000003.1"/>
</dbReference>
<evidence type="ECO:0000313" key="4">
    <source>
        <dbReference type="Proteomes" id="UP000622610"/>
    </source>
</evidence>
<dbReference type="Pfam" id="PF08327">
    <property type="entry name" value="AHSA1"/>
    <property type="match status" value="1"/>
</dbReference>
<reference evidence="3" key="1">
    <citation type="journal article" date="2014" name="Int. J. Syst. Evol. Microbiol.">
        <title>Complete genome sequence of Corynebacterium casei LMG S-19264T (=DSM 44701T), isolated from a smear-ripened cheese.</title>
        <authorList>
            <consortium name="US DOE Joint Genome Institute (JGI-PGF)"/>
            <person name="Walter F."/>
            <person name="Albersmeier A."/>
            <person name="Kalinowski J."/>
            <person name="Ruckert C."/>
        </authorList>
    </citation>
    <scope>NUCLEOTIDE SEQUENCE</scope>
    <source>
        <strain evidence="3">CCM 8433</strain>
    </source>
</reference>
<dbReference type="SUPFAM" id="SSF55961">
    <property type="entry name" value="Bet v1-like"/>
    <property type="match status" value="1"/>
</dbReference>
<proteinExistence type="inferred from homology"/>
<dbReference type="InterPro" id="IPR013538">
    <property type="entry name" value="ASHA1/2-like_C"/>
</dbReference>
<evidence type="ECO:0000259" key="2">
    <source>
        <dbReference type="Pfam" id="PF08327"/>
    </source>
</evidence>